<dbReference type="STRING" id="1436961.SAMN05421739_105174"/>
<feature type="signal peptide" evidence="1">
    <location>
        <begin position="1"/>
        <end position="26"/>
    </location>
</feature>
<keyword evidence="1" id="KW-0732">Signal</keyword>
<dbReference type="OrthoDB" id="7794186at2"/>
<dbReference type="Pfam" id="PF13585">
    <property type="entry name" value="CHU_C"/>
    <property type="match status" value="1"/>
</dbReference>
<dbReference type="EMBL" id="FOOT01000005">
    <property type="protein sequence ID" value="SFH04117.1"/>
    <property type="molecule type" value="Genomic_DNA"/>
</dbReference>
<dbReference type="Pfam" id="PF00801">
    <property type="entry name" value="PKD"/>
    <property type="match status" value="1"/>
</dbReference>
<name>A0A1I2WTU3_9BACT</name>
<dbReference type="InterPro" id="IPR026341">
    <property type="entry name" value="T9SS_type_B"/>
</dbReference>
<protein>
    <submittedName>
        <fullName evidence="3">Gliding motility-associated C-terminal domain-containing protein</fullName>
    </submittedName>
</protein>
<dbReference type="Proteomes" id="UP000198724">
    <property type="component" value="Unassembled WGS sequence"/>
</dbReference>
<dbReference type="Gene3D" id="2.60.40.10">
    <property type="entry name" value="Immunoglobulins"/>
    <property type="match status" value="3"/>
</dbReference>
<feature type="domain" description="PKD" evidence="2">
    <location>
        <begin position="434"/>
        <end position="478"/>
    </location>
</feature>
<dbReference type="SUPFAM" id="SSF49299">
    <property type="entry name" value="PKD domain"/>
    <property type="match status" value="3"/>
</dbReference>
<evidence type="ECO:0000256" key="1">
    <source>
        <dbReference type="SAM" id="SignalP"/>
    </source>
</evidence>
<dbReference type="Pfam" id="PF19081">
    <property type="entry name" value="Ig_7"/>
    <property type="match status" value="3"/>
</dbReference>
<dbReference type="InterPro" id="IPR035986">
    <property type="entry name" value="PKD_dom_sf"/>
</dbReference>
<dbReference type="NCBIfam" id="TIGR04131">
    <property type="entry name" value="Bac_Flav_CTERM"/>
    <property type="match status" value="1"/>
</dbReference>
<feature type="domain" description="PKD" evidence="2">
    <location>
        <begin position="137"/>
        <end position="188"/>
    </location>
</feature>
<dbReference type="InterPro" id="IPR022409">
    <property type="entry name" value="PKD/Chitinase_dom"/>
</dbReference>
<accession>A0A1I2WTU3</accession>
<reference evidence="4" key="1">
    <citation type="submission" date="2016-10" db="EMBL/GenBank/DDBJ databases">
        <authorList>
            <person name="Varghese N."/>
            <person name="Submissions S."/>
        </authorList>
    </citation>
    <scope>NUCLEOTIDE SEQUENCE [LARGE SCALE GENOMIC DNA]</scope>
    <source>
        <strain evidence="4">LP51</strain>
    </source>
</reference>
<dbReference type="InterPro" id="IPR044023">
    <property type="entry name" value="Ig_7"/>
</dbReference>
<feature type="domain" description="PKD" evidence="2">
    <location>
        <begin position="532"/>
        <end position="576"/>
    </location>
</feature>
<dbReference type="CDD" id="cd00146">
    <property type="entry name" value="PKD"/>
    <property type="match status" value="2"/>
</dbReference>
<sequence length="1956" mass="206256">MRSPALGILCLLLLQLWSALSNSTYAQTCTAQITSSGSLCGDGQVVLSATEADSYLWSTGATSKSITITQPGTYSVKTKQTDGCEATSEEIVITSGPDATVADPISFFTSCSYAGNVATFELTIENASTTKATNTRYVINWGDGNSTTLGAEFETATHTYKSGGSFRLIVTAYDAHGCSSTHEERVFIGSNPSLGISSRGNTNDCAPATFIFDIDKEITKYNSPQTVYTFQFDDGSAPMVFSHANLPSTIEHTFTESSMKKPGRAFTLTATATNPCGTTPATVGGIKVSKGPIADFAFGTACLNTPIKLTDKTIEGFNANANTDASAGSYIVDWVISPAEGWEYTSGNSKTKSPSVKFTKPGTYTIQMTATPTGLNTKCLASTVNKVITIEEPPVADFTLNGDNSCVTAVFAATNTSTGPEAAYTWRVNSAEGWAFANGTKSSSRNAQFQFTKPGTYTISLTASNSCQTSLKETTVVIKGKPKVQLPAQQVYCGPQTIAFTTDNKLHAPVYDAQFGTISQYNWSVSGPGMANFTEGTDAGSAYPSINFTQAGTYTVSLVATNECGASEAATQQITINPLPELKVTPAAPGGICISGSGTTLTLEGADTYTWAPATGLSATTGSTVTANPTETTTYTITGTNKETGCTSTTTYTVVVHPLPEVKVTASSQEICQGQGSAILTASGADTYTWSPAAGLSATSGAEVTASPSETTTYTVTGYNSATGCSSTATVTVTVNPLPEVNAGPDMTVCDDPTPLTLKAIPAGGTWSGEHVSADGIFIPNGRGTFILTYTYTDAKGCTNADQMTVQVTDVAQAAVAQKVQEVCLNEGKFILGASPAGGKWSGSRFVTVDGTFTPSEVGTYTLTYTVYTGTCFTTDEMQVIVKPLPAAPVVSGIKDICFNTSTTLQAAVQTGQVNWYDQPNGGKLLATTPAGTGFETGNLTQTTDFYAEHVGENQCAGPRTRVTVIVRPEIAAPVVAPVIICGAGKATLVAQGNASKYNWYDASGNLLVKEGDKVYEPTVEHTTTFFAEAVVGNCAGPRTQVQVTVNPILDNNAITAPEIVCEDAPFNLAGSEPVGGSGKGSYTYQWMSSANGTTFTNIIGATGKDYQVQAGLKLPTKYKRMVYSDGCALASEAVEVKVIPTITKNELREVATICHGQIPDEIQGVLAGGAAPYTYTWYVSKDNVNFTPIENSNAPNYKPAAPLTGNTWYKRVVQSGSCQAVTSNTILVQVMPPISKNIISGTQTICEGDAATITGQMPEGGYGAGSYTYYWESRTAGGEYREVPNSRGSNTKDWTASNLTETTSFRRVVMSGSCTVSTSDPVTVTVNPKLLNLITGDQEVCQGGTPTLLTSLTPTTGGEAGKYSYTWEYKPEGSTDFMPAPGANTRADGNYQPGSLSRTTLFRRKVTSGGCISYSEPVKVTVNAPIENYNIKADQSIYAGTKPATLTGLNTAPVKGGNGKYGYRWESSTDGQNFAPAEGNNLNADYTFPRGLYQDTWYRRVIISGGCEAISNAVKISVIAEIASNVIKADQVICVGSVPALLEGEVPKGGEGNFNYRWEMSTKGDKTGFVTAQGYNGAPNDAQNFQPGPVSQDTWFRRVATSGAYSSTSNAVLVTVKPALSKNVVLSGTQTVCYGEAPATLVGSEPTGGSGNPAYLWEQSNARNGVYTPALGQNNRKDYTPNPLTEGTWFRRVVTSASCGSLTSNPVEVKVTPLPETTVAQGSTICAGLSTTLMAKGSGSGRLEWYASAAGGSPIATGSTFETPVLLHTTTYYVQEVQSCASKRLPVTVTVTEPKLSAGPDVTILEGRSTQLQASGGLTYTWSPATGMDNPNIANPMVKPEKTTVYTVTATTEGGCTFTDEVVVVVLPYVDIPNTFTPNQDGINDTWVIENIEKYNNCRVEIFNQWGNLVFASDGYKQPWDGRQNGSALPMATYYYVIKLDRNEKPLTGSVTIVK</sequence>
<dbReference type="PROSITE" id="PS50093">
    <property type="entry name" value="PKD"/>
    <property type="match status" value="3"/>
</dbReference>
<organism evidence="3 4">
    <name type="scientific">Pontibacter chinhatensis</name>
    <dbReference type="NCBI Taxonomy" id="1436961"/>
    <lineage>
        <taxon>Bacteria</taxon>
        <taxon>Pseudomonadati</taxon>
        <taxon>Bacteroidota</taxon>
        <taxon>Cytophagia</taxon>
        <taxon>Cytophagales</taxon>
        <taxon>Hymenobacteraceae</taxon>
        <taxon>Pontibacter</taxon>
    </lineage>
</organism>
<evidence type="ECO:0000259" key="2">
    <source>
        <dbReference type="PROSITE" id="PS50093"/>
    </source>
</evidence>
<dbReference type="InterPro" id="IPR000601">
    <property type="entry name" value="PKD_dom"/>
</dbReference>
<dbReference type="SMART" id="SM00089">
    <property type="entry name" value="PKD"/>
    <property type="match status" value="4"/>
</dbReference>
<dbReference type="InterPro" id="IPR013783">
    <property type="entry name" value="Ig-like_fold"/>
</dbReference>
<evidence type="ECO:0000313" key="4">
    <source>
        <dbReference type="Proteomes" id="UP000198724"/>
    </source>
</evidence>
<keyword evidence="4" id="KW-1185">Reference proteome</keyword>
<proteinExistence type="predicted"/>
<gene>
    <name evidence="3" type="ORF">SAMN05421739_105174</name>
</gene>
<feature type="chain" id="PRO_5011595133" evidence="1">
    <location>
        <begin position="27"/>
        <end position="1956"/>
    </location>
</feature>
<evidence type="ECO:0000313" key="3">
    <source>
        <dbReference type="EMBL" id="SFH04117.1"/>
    </source>
</evidence>
<dbReference type="RefSeq" id="WP_092103349.1">
    <property type="nucleotide sequence ID" value="NZ_FOOT01000005.1"/>
</dbReference>